<protein>
    <submittedName>
        <fullName evidence="1">19987_t:CDS:1</fullName>
    </submittedName>
</protein>
<feature type="non-terminal residue" evidence="1">
    <location>
        <position position="1"/>
    </location>
</feature>
<proteinExistence type="predicted"/>
<reference evidence="1" key="1">
    <citation type="submission" date="2021-06" db="EMBL/GenBank/DDBJ databases">
        <authorList>
            <person name="Kallberg Y."/>
            <person name="Tangrot J."/>
            <person name="Rosling A."/>
        </authorList>
    </citation>
    <scope>NUCLEOTIDE SEQUENCE</scope>
    <source>
        <strain evidence="1">MA461A</strain>
    </source>
</reference>
<sequence length="51" mass="5893">TADQKPHHVIHKLHVKMLIVDTEITKVAVKDHLLQLTNVLAVNQKAQYKRQ</sequence>
<organism evidence="1 2">
    <name type="scientific">Racocetra persica</name>
    <dbReference type="NCBI Taxonomy" id="160502"/>
    <lineage>
        <taxon>Eukaryota</taxon>
        <taxon>Fungi</taxon>
        <taxon>Fungi incertae sedis</taxon>
        <taxon>Mucoromycota</taxon>
        <taxon>Glomeromycotina</taxon>
        <taxon>Glomeromycetes</taxon>
        <taxon>Diversisporales</taxon>
        <taxon>Gigasporaceae</taxon>
        <taxon>Racocetra</taxon>
    </lineage>
</organism>
<keyword evidence="2" id="KW-1185">Reference proteome</keyword>
<evidence type="ECO:0000313" key="2">
    <source>
        <dbReference type="Proteomes" id="UP000789920"/>
    </source>
</evidence>
<dbReference type="Proteomes" id="UP000789920">
    <property type="component" value="Unassembled WGS sequence"/>
</dbReference>
<evidence type="ECO:0000313" key="1">
    <source>
        <dbReference type="EMBL" id="CAG8821433.1"/>
    </source>
</evidence>
<feature type="non-terminal residue" evidence="1">
    <location>
        <position position="51"/>
    </location>
</feature>
<dbReference type="EMBL" id="CAJVQC010084877">
    <property type="protein sequence ID" value="CAG8821433.1"/>
    <property type="molecule type" value="Genomic_DNA"/>
</dbReference>
<gene>
    <name evidence="1" type="ORF">RPERSI_LOCUS25582</name>
</gene>
<comment type="caution">
    <text evidence="1">The sequence shown here is derived from an EMBL/GenBank/DDBJ whole genome shotgun (WGS) entry which is preliminary data.</text>
</comment>
<accession>A0ACA9S0W4</accession>
<name>A0ACA9S0W4_9GLOM</name>